<dbReference type="Proteomes" id="UP000784294">
    <property type="component" value="Unassembled WGS sequence"/>
</dbReference>
<evidence type="ECO:0000313" key="1">
    <source>
        <dbReference type="EMBL" id="VEL13548.1"/>
    </source>
</evidence>
<reference evidence="1" key="1">
    <citation type="submission" date="2018-11" db="EMBL/GenBank/DDBJ databases">
        <authorList>
            <consortium name="Pathogen Informatics"/>
        </authorList>
    </citation>
    <scope>NUCLEOTIDE SEQUENCE</scope>
</reference>
<gene>
    <name evidence="1" type="ORF">PXEA_LOCUS6988</name>
</gene>
<dbReference type="EMBL" id="CAAALY010018115">
    <property type="protein sequence ID" value="VEL13548.1"/>
    <property type="molecule type" value="Genomic_DNA"/>
</dbReference>
<dbReference type="AlphaFoldDB" id="A0A448WJU2"/>
<accession>A0A448WJU2</accession>
<protein>
    <submittedName>
        <fullName evidence="1">Uncharacterized protein</fullName>
    </submittedName>
</protein>
<keyword evidence="2" id="KW-1185">Reference proteome</keyword>
<sequence length="153" mass="16447">MSGLAWSANTSTAIPQLGGQRLVSSLVPRQPRRLPTDDVYFAAVACLSRCLSEIGKIMSLLLLTRLLASPRQLASVAARRDCFHDLALGLGHVIAYLVRKYAVSASPSVYRSVRGSGCSVVRPTVEPGAPTTEGQSRVLATDLVRPWSDQVSR</sequence>
<evidence type="ECO:0000313" key="2">
    <source>
        <dbReference type="Proteomes" id="UP000784294"/>
    </source>
</evidence>
<organism evidence="1 2">
    <name type="scientific">Protopolystoma xenopodis</name>
    <dbReference type="NCBI Taxonomy" id="117903"/>
    <lineage>
        <taxon>Eukaryota</taxon>
        <taxon>Metazoa</taxon>
        <taxon>Spiralia</taxon>
        <taxon>Lophotrochozoa</taxon>
        <taxon>Platyhelminthes</taxon>
        <taxon>Monogenea</taxon>
        <taxon>Polyopisthocotylea</taxon>
        <taxon>Polystomatidea</taxon>
        <taxon>Polystomatidae</taxon>
        <taxon>Protopolystoma</taxon>
    </lineage>
</organism>
<proteinExistence type="predicted"/>
<name>A0A448WJU2_9PLAT</name>
<comment type="caution">
    <text evidence="1">The sequence shown here is derived from an EMBL/GenBank/DDBJ whole genome shotgun (WGS) entry which is preliminary data.</text>
</comment>